<dbReference type="Pfam" id="PF01490">
    <property type="entry name" value="Aa_trans"/>
    <property type="match status" value="2"/>
</dbReference>
<sequence>MSVVVQEAVVPAGTARSSVVTLISSAVGAGVLSFPFALRCTGWAAGLACIAGIASVEAFTLYVLTKVAEQTGASSYSALVNRMLGRGGSLVMSAVIFAYCFGSCIAYLIIIGDSFRPILLELFGHAWWTSRAAVIAGVGCGVVLPTCFRTRLGALQAVSALCFYGLLGVTGIVLWRADEILSSPDYSWDPVQAFNAHPSFLTALPIIVFGFHCHTNVISVWEELGPRPSFFRPASPLSLAEQEDAAAAAGAAAAAAAAEQQAAAEHEAQYPIQQQEQGEERQAGRRGIGSQQPNGRRPKSEKLVGMARIVAAAVGITALFYSVVGLAGYLAFPANTQSNITLNFPEDDPLVQVARAMVGLIQLAAYPINHFPARGALRDLAQHVTGHAPAGPGFVAAETLAFFTATLALALAIDDLGSIFKLVGGTCGSILILTMPGALLMRYAMSTQAAAAADAGLHAPLLAEAGASAGVHPLPLRQAAYSAWRSKYFWTGLVLVVASAALGVLTVATTLHPLPPP</sequence>
<feature type="transmembrane region" description="Helical" evidence="7">
    <location>
        <begin position="155"/>
        <end position="177"/>
    </location>
</feature>
<feature type="transmembrane region" description="Helical" evidence="7">
    <location>
        <begin position="197"/>
        <end position="221"/>
    </location>
</feature>
<keyword evidence="4 7" id="KW-1133">Transmembrane helix</keyword>
<evidence type="ECO:0000256" key="5">
    <source>
        <dbReference type="ARBA" id="ARBA00023136"/>
    </source>
</evidence>
<feature type="transmembrane region" description="Helical" evidence="7">
    <location>
        <begin position="19"/>
        <end position="37"/>
    </location>
</feature>
<dbReference type="InterPro" id="IPR013057">
    <property type="entry name" value="AA_transpt_TM"/>
</dbReference>
<evidence type="ECO:0000256" key="3">
    <source>
        <dbReference type="ARBA" id="ARBA00022970"/>
    </source>
</evidence>
<gene>
    <name evidence="9" type="ORF">C2E20_3814</name>
</gene>
<name>A0A2P6VF20_9CHLO</name>
<accession>A0A2P6VF20</accession>
<feature type="transmembrane region" description="Helical" evidence="7">
    <location>
        <begin position="390"/>
        <end position="413"/>
    </location>
</feature>
<organism evidence="9 10">
    <name type="scientific">Micractinium conductrix</name>
    <dbReference type="NCBI Taxonomy" id="554055"/>
    <lineage>
        <taxon>Eukaryota</taxon>
        <taxon>Viridiplantae</taxon>
        <taxon>Chlorophyta</taxon>
        <taxon>core chlorophytes</taxon>
        <taxon>Trebouxiophyceae</taxon>
        <taxon>Chlorellales</taxon>
        <taxon>Chlorellaceae</taxon>
        <taxon>Chlorella clade</taxon>
        <taxon>Micractinium</taxon>
    </lineage>
</organism>
<evidence type="ECO:0000256" key="7">
    <source>
        <dbReference type="SAM" id="Phobius"/>
    </source>
</evidence>
<feature type="transmembrane region" description="Helical" evidence="7">
    <location>
        <begin position="84"/>
        <end position="110"/>
    </location>
</feature>
<feature type="domain" description="Amino acid transporter transmembrane" evidence="8">
    <location>
        <begin position="13"/>
        <end position="232"/>
    </location>
</feature>
<protein>
    <submittedName>
        <fullName evidence="9">AAAP family transporter: amino acid</fullName>
    </submittedName>
</protein>
<dbReference type="EMBL" id="LHPF02000009">
    <property type="protein sequence ID" value="PSC72678.1"/>
    <property type="molecule type" value="Genomic_DNA"/>
</dbReference>
<evidence type="ECO:0000313" key="9">
    <source>
        <dbReference type="EMBL" id="PSC72678.1"/>
    </source>
</evidence>
<feature type="transmembrane region" description="Helical" evidence="7">
    <location>
        <begin position="352"/>
        <end position="369"/>
    </location>
</feature>
<feature type="transmembrane region" description="Helical" evidence="7">
    <location>
        <begin position="488"/>
        <end position="511"/>
    </location>
</feature>
<evidence type="ECO:0000256" key="2">
    <source>
        <dbReference type="ARBA" id="ARBA00022692"/>
    </source>
</evidence>
<feature type="region of interest" description="Disordered" evidence="6">
    <location>
        <begin position="265"/>
        <end position="300"/>
    </location>
</feature>
<feature type="transmembrane region" description="Helical" evidence="7">
    <location>
        <begin position="306"/>
        <end position="332"/>
    </location>
</feature>
<feature type="transmembrane region" description="Helical" evidence="7">
    <location>
        <begin position="43"/>
        <end position="64"/>
    </location>
</feature>
<keyword evidence="5 7" id="KW-0472">Membrane</keyword>
<dbReference type="STRING" id="554055.A0A2P6VF20"/>
<dbReference type="GO" id="GO:0015179">
    <property type="term" value="F:L-amino acid transmembrane transporter activity"/>
    <property type="evidence" value="ECO:0007669"/>
    <property type="project" value="TreeGrafter"/>
</dbReference>
<keyword evidence="3" id="KW-0813">Transport</keyword>
<keyword evidence="2 7" id="KW-0812">Transmembrane</keyword>
<proteinExistence type="predicted"/>
<evidence type="ECO:0000259" key="8">
    <source>
        <dbReference type="Pfam" id="PF01490"/>
    </source>
</evidence>
<feature type="transmembrane region" description="Helical" evidence="7">
    <location>
        <begin position="130"/>
        <end position="148"/>
    </location>
</feature>
<dbReference type="AlphaFoldDB" id="A0A2P6VF20"/>
<evidence type="ECO:0000256" key="1">
    <source>
        <dbReference type="ARBA" id="ARBA00004141"/>
    </source>
</evidence>
<comment type="caution">
    <text evidence="9">The sequence shown here is derived from an EMBL/GenBank/DDBJ whole genome shotgun (WGS) entry which is preliminary data.</text>
</comment>
<evidence type="ECO:0000313" key="10">
    <source>
        <dbReference type="Proteomes" id="UP000239649"/>
    </source>
</evidence>
<dbReference type="PANTHER" id="PTHR22950:SF652">
    <property type="entry name" value="TRANSMEMBRANE AMINO ACID TRANSPORTER FAMILY PROTEIN"/>
    <property type="match status" value="1"/>
</dbReference>
<evidence type="ECO:0000256" key="4">
    <source>
        <dbReference type="ARBA" id="ARBA00022989"/>
    </source>
</evidence>
<evidence type="ECO:0000256" key="6">
    <source>
        <dbReference type="SAM" id="MobiDB-lite"/>
    </source>
</evidence>
<comment type="subcellular location">
    <subcellularLocation>
        <location evidence="1">Membrane</location>
        <topology evidence="1">Multi-pass membrane protein</topology>
    </subcellularLocation>
</comment>
<keyword evidence="10" id="KW-1185">Reference proteome</keyword>
<dbReference type="Proteomes" id="UP000239649">
    <property type="component" value="Unassembled WGS sequence"/>
</dbReference>
<dbReference type="PANTHER" id="PTHR22950">
    <property type="entry name" value="AMINO ACID TRANSPORTER"/>
    <property type="match status" value="1"/>
</dbReference>
<keyword evidence="3" id="KW-0029">Amino-acid transport</keyword>
<dbReference type="OrthoDB" id="28208at2759"/>
<dbReference type="GO" id="GO:0016020">
    <property type="term" value="C:membrane"/>
    <property type="evidence" value="ECO:0007669"/>
    <property type="project" value="UniProtKB-SubCell"/>
</dbReference>
<feature type="domain" description="Amino acid transporter transmembrane" evidence="8">
    <location>
        <begin position="298"/>
        <end position="443"/>
    </location>
</feature>
<feature type="transmembrane region" description="Helical" evidence="7">
    <location>
        <begin position="419"/>
        <end position="440"/>
    </location>
</feature>
<reference evidence="9 10" key="1">
    <citation type="journal article" date="2018" name="Plant J.">
        <title>Genome sequences of Chlorella sorokiniana UTEX 1602 and Micractinium conductrix SAG 241.80: implications to maltose excretion by a green alga.</title>
        <authorList>
            <person name="Arriola M.B."/>
            <person name="Velmurugan N."/>
            <person name="Zhang Y."/>
            <person name="Plunkett M.H."/>
            <person name="Hondzo H."/>
            <person name="Barney B.M."/>
        </authorList>
    </citation>
    <scope>NUCLEOTIDE SEQUENCE [LARGE SCALE GENOMIC DNA]</scope>
    <source>
        <strain evidence="9 10">SAG 241.80</strain>
    </source>
</reference>